<dbReference type="PANTHER" id="PTHR43708">
    <property type="entry name" value="CONSERVED EXPRESSED OXIDOREDUCTASE (EUROFUNG)"/>
    <property type="match status" value="1"/>
</dbReference>
<accession>A0A1T5L023</accession>
<evidence type="ECO:0000259" key="5">
    <source>
        <dbReference type="Pfam" id="PF01408"/>
    </source>
</evidence>
<feature type="domain" description="Gfo/Idh/MocA-like oxidoreductase N-terminal" evidence="5">
    <location>
        <begin position="59"/>
        <end position="175"/>
    </location>
</feature>
<dbReference type="Gene3D" id="3.30.360.10">
    <property type="entry name" value="Dihydrodipicolinate Reductase, domain 2"/>
    <property type="match status" value="1"/>
</dbReference>
<gene>
    <name evidence="7" type="ORF">SAMN06309945_2805</name>
</gene>
<dbReference type="GO" id="GO:0000166">
    <property type="term" value="F:nucleotide binding"/>
    <property type="evidence" value="ECO:0007669"/>
    <property type="project" value="InterPro"/>
</dbReference>
<proteinExistence type="inferred from homology"/>
<evidence type="ECO:0000256" key="4">
    <source>
        <dbReference type="SAM" id="MobiDB-lite"/>
    </source>
</evidence>
<reference evidence="7 8" key="1">
    <citation type="submission" date="2017-02" db="EMBL/GenBank/DDBJ databases">
        <authorList>
            <person name="Peterson S.W."/>
        </authorList>
    </citation>
    <scope>NUCLEOTIDE SEQUENCE [LARGE SCALE GENOMIC DNA]</scope>
    <source>
        <strain evidence="7 8">VKM Ac-2059</strain>
    </source>
</reference>
<feature type="region of interest" description="Disordered" evidence="4">
    <location>
        <begin position="1"/>
        <end position="35"/>
    </location>
</feature>
<feature type="region of interest" description="Disordered" evidence="4">
    <location>
        <begin position="392"/>
        <end position="420"/>
    </location>
</feature>
<keyword evidence="2" id="KW-0560">Oxidoreductase</keyword>
<sequence length="420" mass="45297">MSAHTDPVGAPAPAPTASAEGVPGPGDASAPEFVPAPDRAEFHPAAAYTLALPSNPRPIVILGAGGIVRDAHLPAYRKAGYPVFGIYNRTVARAEALAAEFGVERVFGSVAEAVAAAPSDAVYDIALMPEQYLEVLEQLPDGAPVLIQKPLGNHLADGRAILELCRRKNLVAAVNTQLRFAPYVAAARERIARGDIGELYDLEIRVQVNTPWQMFPHVLTLDRLEINMHSVHYIDLVRSFLGNPASVAAVTVKHPAKAHANSRSDIILYYPGRQIRVVISTNHDHDYGEKYEESYIKWEGTRGAIRAQMGLLLDYPTGGEDRLEVQYDDDHAAGWQPIPFEGSWFPDAFIGSMGAVQRFAGGDVSELPTSVDDVFDTMAIVEAAYESSAAGGIRPPYLAGEPQSGAEATADPNVEEEERI</sequence>
<evidence type="ECO:0000256" key="3">
    <source>
        <dbReference type="ARBA" id="ARBA00023027"/>
    </source>
</evidence>
<dbReference type="Pfam" id="PF22725">
    <property type="entry name" value="GFO_IDH_MocA_C3"/>
    <property type="match status" value="1"/>
</dbReference>
<dbReference type="InterPro" id="IPR055170">
    <property type="entry name" value="GFO_IDH_MocA-like_dom"/>
</dbReference>
<protein>
    <submittedName>
        <fullName evidence="7">Predicted dehydrogenase</fullName>
    </submittedName>
</protein>
<dbReference type="InterPro" id="IPR036291">
    <property type="entry name" value="NAD(P)-bd_dom_sf"/>
</dbReference>
<dbReference type="SUPFAM" id="SSF51735">
    <property type="entry name" value="NAD(P)-binding Rossmann-fold domains"/>
    <property type="match status" value="1"/>
</dbReference>
<dbReference type="GO" id="GO:0016491">
    <property type="term" value="F:oxidoreductase activity"/>
    <property type="evidence" value="ECO:0007669"/>
    <property type="project" value="UniProtKB-KW"/>
</dbReference>
<name>A0A1T5L023_9MICO</name>
<comment type="similarity">
    <text evidence="1">Belongs to the Gfo/Idh/MocA family.</text>
</comment>
<evidence type="ECO:0000256" key="1">
    <source>
        <dbReference type="ARBA" id="ARBA00010928"/>
    </source>
</evidence>
<dbReference type="InterPro" id="IPR000683">
    <property type="entry name" value="Gfo/Idh/MocA-like_OxRdtase_N"/>
</dbReference>
<dbReference type="SUPFAM" id="SSF55347">
    <property type="entry name" value="Glyceraldehyde-3-phosphate dehydrogenase-like, C-terminal domain"/>
    <property type="match status" value="1"/>
</dbReference>
<dbReference type="AlphaFoldDB" id="A0A1T5L023"/>
<dbReference type="Pfam" id="PF01408">
    <property type="entry name" value="GFO_IDH_MocA"/>
    <property type="match status" value="1"/>
</dbReference>
<dbReference type="RefSeq" id="WP_079728805.1">
    <property type="nucleotide sequence ID" value="NZ_FUZP01000003.1"/>
</dbReference>
<dbReference type="EMBL" id="FUZP01000003">
    <property type="protein sequence ID" value="SKC69432.1"/>
    <property type="molecule type" value="Genomic_DNA"/>
</dbReference>
<dbReference type="STRING" id="123320.SAMN06309945_2805"/>
<feature type="domain" description="GFO/IDH/MocA-like oxidoreductase" evidence="6">
    <location>
        <begin position="185"/>
        <end position="305"/>
    </location>
</feature>
<dbReference type="Proteomes" id="UP000190857">
    <property type="component" value="Unassembled WGS sequence"/>
</dbReference>
<keyword evidence="3" id="KW-0520">NAD</keyword>
<organism evidence="7 8">
    <name type="scientific">Okibacterium fritillariae</name>
    <dbReference type="NCBI Taxonomy" id="123320"/>
    <lineage>
        <taxon>Bacteria</taxon>
        <taxon>Bacillati</taxon>
        <taxon>Actinomycetota</taxon>
        <taxon>Actinomycetes</taxon>
        <taxon>Micrococcales</taxon>
        <taxon>Microbacteriaceae</taxon>
        <taxon>Okibacterium</taxon>
    </lineage>
</organism>
<evidence type="ECO:0000259" key="6">
    <source>
        <dbReference type="Pfam" id="PF22725"/>
    </source>
</evidence>
<dbReference type="Gene3D" id="3.40.50.720">
    <property type="entry name" value="NAD(P)-binding Rossmann-like Domain"/>
    <property type="match status" value="1"/>
</dbReference>
<keyword evidence="8" id="KW-1185">Reference proteome</keyword>
<dbReference type="OrthoDB" id="179913at2"/>
<evidence type="ECO:0000313" key="8">
    <source>
        <dbReference type="Proteomes" id="UP000190857"/>
    </source>
</evidence>
<evidence type="ECO:0000256" key="2">
    <source>
        <dbReference type="ARBA" id="ARBA00023002"/>
    </source>
</evidence>
<dbReference type="PANTHER" id="PTHR43708:SF5">
    <property type="entry name" value="CONSERVED EXPRESSED OXIDOREDUCTASE (EUROFUNG)-RELATED"/>
    <property type="match status" value="1"/>
</dbReference>
<dbReference type="InterPro" id="IPR051317">
    <property type="entry name" value="Gfo/Idh/MocA_oxidoreduct"/>
</dbReference>
<evidence type="ECO:0000313" key="7">
    <source>
        <dbReference type="EMBL" id="SKC69432.1"/>
    </source>
</evidence>